<gene>
    <name evidence="4" type="ORF">N475_08205</name>
</gene>
<dbReference type="EMBL" id="AUYB01000068">
    <property type="protein sequence ID" value="KZN44081.1"/>
    <property type="molecule type" value="Genomic_DNA"/>
</dbReference>
<reference evidence="4 5" key="1">
    <citation type="submission" date="2013-07" db="EMBL/GenBank/DDBJ databases">
        <title>Comparative Genomic and Metabolomic Analysis of Twelve Strains of Pseudoalteromonas luteoviolacea.</title>
        <authorList>
            <person name="Vynne N.G."/>
            <person name="Mansson M."/>
            <person name="Gram L."/>
        </authorList>
    </citation>
    <scope>NUCLEOTIDE SEQUENCE [LARGE SCALE GENOMIC DNA]</scope>
    <source>
        <strain evidence="4 5">DSM 6061</strain>
    </source>
</reference>
<dbReference type="PROSITE" id="PS51186">
    <property type="entry name" value="GNAT"/>
    <property type="match status" value="1"/>
</dbReference>
<evidence type="ECO:0000256" key="2">
    <source>
        <dbReference type="ARBA" id="ARBA00023315"/>
    </source>
</evidence>
<keyword evidence="1" id="KW-0808">Transferase</keyword>
<name>A0A166Z9E4_9GAMM</name>
<dbReference type="PANTHER" id="PTHR43420">
    <property type="entry name" value="ACETYLTRANSFERASE"/>
    <property type="match status" value="1"/>
</dbReference>
<accession>A0A166Z9E4</accession>
<evidence type="ECO:0000313" key="5">
    <source>
        <dbReference type="Proteomes" id="UP000076643"/>
    </source>
</evidence>
<evidence type="ECO:0000259" key="3">
    <source>
        <dbReference type="PROSITE" id="PS51186"/>
    </source>
</evidence>
<dbReference type="Proteomes" id="UP000076643">
    <property type="component" value="Unassembled WGS sequence"/>
</dbReference>
<protein>
    <recommendedName>
        <fullName evidence="3">N-acetyltransferase domain-containing protein</fullName>
    </recommendedName>
</protein>
<evidence type="ECO:0000313" key="4">
    <source>
        <dbReference type="EMBL" id="KZN44081.1"/>
    </source>
</evidence>
<dbReference type="InterPro" id="IPR000182">
    <property type="entry name" value="GNAT_dom"/>
</dbReference>
<dbReference type="InterPro" id="IPR050680">
    <property type="entry name" value="YpeA/RimI_acetyltransf"/>
</dbReference>
<keyword evidence="5" id="KW-1185">Reference proteome</keyword>
<keyword evidence="2" id="KW-0012">Acyltransferase</keyword>
<organism evidence="4 5">
    <name type="scientific">Pseudoalteromonas luteoviolacea DSM 6061</name>
    <dbReference type="NCBI Taxonomy" id="1365250"/>
    <lineage>
        <taxon>Bacteria</taxon>
        <taxon>Pseudomonadati</taxon>
        <taxon>Pseudomonadota</taxon>
        <taxon>Gammaproteobacteria</taxon>
        <taxon>Alteromonadales</taxon>
        <taxon>Pseudoalteromonadaceae</taxon>
        <taxon>Pseudoalteromonas</taxon>
    </lineage>
</organism>
<dbReference type="SUPFAM" id="SSF55729">
    <property type="entry name" value="Acyl-CoA N-acyltransferases (Nat)"/>
    <property type="match status" value="1"/>
</dbReference>
<dbReference type="InterPro" id="IPR016181">
    <property type="entry name" value="Acyl_CoA_acyltransferase"/>
</dbReference>
<dbReference type="RefSeq" id="WP_063364666.1">
    <property type="nucleotide sequence ID" value="NZ_AQHB01000023.1"/>
</dbReference>
<dbReference type="Gene3D" id="3.40.630.30">
    <property type="match status" value="1"/>
</dbReference>
<dbReference type="CDD" id="cd04301">
    <property type="entry name" value="NAT_SF"/>
    <property type="match status" value="1"/>
</dbReference>
<dbReference type="PATRIC" id="fig|1365250.3.peg.612"/>
<dbReference type="AlphaFoldDB" id="A0A166Z9E4"/>
<proteinExistence type="predicted"/>
<dbReference type="Pfam" id="PF00583">
    <property type="entry name" value="Acetyltransf_1"/>
    <property type="match status" value="1"/>
</dbReference>
<feature type="domain" description="N-acetyltransferase" evidence="3">
    <location>
        <begin position="7"/>
        <end position="149"/>
    </location>
</feature>
<evidence type="ECO:0000256" key="1">
    <source>
        <dbReference type="ARBA" id="ARBA00022679"/>
    </source>
</evidence>
<dbReference type="GO" id="GO:0016747">
    <property type="term" value="F:acyltransferase activity, transferring groups other than amino-acyl groups"/>
    <property type="evidence" value="ECO:0007669"/>
    <property type="project" value="InterPro"/>
</dbReference>
<sequence>MAIHGNVSLRPVSQLNYEAICDLDVSKEQQDFVACNMWSLVESHYNSHYQTRGIYLDDEPVGFFMWVPENKNMVSIWRFMVDEKFQKKGIGRRAIILAIEEIKRNADLEFIEICYDPKNAAAKSFYASLGFVEYGFDEEEGEILAKLAF</sequence>
<comment type="caution">
    <text evidence="4">The sequence shown here is derived from an EMBL/GenBank/DDBJ whole genome shotgun (WGS) entry which is preliminary data.</text>
</comment>